<protein>
    <recommendedName>
        <fullName evidence="4">F-box domain-containing protein</fullName>
    </recommendedName>
</protein>
<dbReference type="Proteomes" id="UP000194127">
    <property type="component" value="Unassembled WGS sequence"/>
</dbReference>
<gene>
    <name evidence="2" type="ORF">POSPLADRAFT_1043391</name>
</gene>
<proteinExistence type="predicted"/>
<dbReference type="RefSeq" id="XP_024342594.1">
    <property type="nucleotide sequence ID" value="XM_024478299.1"/>
</dbReference>
<reference evidence="2 3" key="1">
    <citation type="submission" date="2017-04" db="EMBL/GenBank/DDBJ databases">
        <title>Genome Sequence of the Model Brown-Rot Fungus Postia placenta SB12.</title>
        <authorList>
            <consortium name="DOE Joint Genome Institute"/>
            <person name="Gaskell J."/>
            <person name="Kersten P."/>
            <person name="Larrondo L.F."/>
            <person name="Canessa P."/>
            <person name="Martinez D."/>
            <person name="Hibbett D."/>
            <person name="Schmoll M."/>
            <person name="Kubicek C.P."/>
            <person name="Martinez A.T."/>
            <person name="Yadav J."/>
            <person name="Master E."/>
            <person name="Magnuson J.K."/>
            <person name="James T."/>
            <person name="Yaver D."/>
            <person name="Berka R."/>
            <person name="Labutti K."/>
            <person name="Lipzen A."/>
            <person name="Aerts A."/>
            <person name="Barry K."/>
            <person name="Henrissat B."/>
            <person name="Blanchette R."/>
            <person name="Grigoriev I."/>
            <person name="Cullen D."/>
        </authorList>
    </citation>
    <scope>NUCLEOTIDE SEQUENCE [LARGE SCALE GENOMIC DNA]</scope>
    <source>
        <strain evidence="2 3">MAD-698-R-SB12</strain>
    </source>
</reference>
<evidence type="ECO:0000313" key="3">
    <source>
        <dbReference type="Proteomes" id="UP000194127"/>
    </source>
</evidence>
<evidence type="ECO:0008006" key="4">
    <source>
        <dbReference type="Google" id="ProtNLM"/>
    </source>
</evidence>
<keyword evidence="3" id="KW-1185">Reference proteome</keyword>
<evidence type="ECO:0000256" key="1">
    <source>
        <dbReference type="SAM" id="MobiDB-lite"/>
    </source>
</evidence>
<dbReference type="EMBL" id="KZ110592">
    <property type="protein sequence ID" value="OSX65800.1"/>
    <property type="molecule type" value="Genomic_DNA"/>
</dbReference>
<dbReference type="AlphaFoldDB" id="A0A1X6NBA1"/>
<name>A0A1X6NBA1_9APHY</name>
<sequence length="387" mass="43495">MPNISGHAITAIRSRTAPHVRDGYPEPAEVFSQETNPHGRGSHDTRSISDDENIRKHTLFSLNVLDRTAGLAEHILTMVRQVPPEIWWLVIDCLGEAREYKTLINCMLVNRRWHERSTKYLSHVIFDSQNSVASLALSRGQYIGRRWAGPSRVSIVGEGARVDQRTLIQHLGTFAQMLAGRWTQVNSLVIERAKLSVSMLPSICLNFAAWDSISTLVLRNVEFPTAAMLTSLLNSLPGLCDLTCGDVLFAEQPRRSPRELHAQIGTLTMSSIQLDPDDHCANHCLMYLSRAATFLSGVTSDDISLITLDFHLPDTGTPEQIRAIAEGLVINGFPKIDEVLSRPIFATLQRVFMSAIQPTRTRMPTEYRPNWELYLPNLVERDLVWYG</sequence>
<dbReference type="GeneID" id="36323249"/>
<organism evidence="2 3">
    <name type="scientific">Postia placenta MAD-698-R-SB12</name>
    <dbReference type="NCBI Taxonomy" id="670580"/>
    <lineage>
        <taxon>Eukaryota</taxon>
        <taxon>Fungi</taxon>
        <taxon>Dikarya</taxon>
        <taxon>Basidiomycota</taxon>
        <taxon>Agaricomycotina</taxon>
        <taxon>Agaricomycetes</taxon>
        <taxon>Polyporales</taxon>
        <taxon>Adustoporiaceae</taxon>
        <taxon>Rhodonia</taxon>
    </lineage>
</organism>
<evidence type="ECO:0000313" key="2">
    <source>
        <dbReference type="EMBL" id="OSX65800.1"/>
    </source>
</evidence>
<feature type="region of interest" description="Disordered" evidence="1">
    <location>
        <begin position="1"/>
        <end position="48"/>
    </location>
</feature>
<dbReference type="CDD" id="cd09917">
    <property type="entry name" value="F-box_SF"/>
    <property type="match status" value="1"/>
</dbReference>
<dbReference type="OrthoDB" id="2798260at2759"/>
<accession>A0A1X6NBA1</accession>